<evidence type="ECO:0000313" key="3">
    <source>
        <dbReference type="EMBL" id="VEU73233.1"/>
    </source>
</evidence>
<dbReference type="RefSeq" id="WP_119572282.1">
    <property type="nucleotide sequence ID" value="NZ_LR215032.1"/>
</dbReference>
<accession>A0A449B0E1</accession>
<evidence type="ECO:0000256" key="2">
    <source>
        <dbReference type="SAM" id="SignalP"/>
    </source>
</evidence>
<geneLocation type="plasmid" evidence="3 4">
    <name>2</name>
</geneLocation>
<dbReference type="KEGG" id="mgal:NCTC10186_00727"/>
<reference evidence="3 4" key="1">
    <citation type="submission" date="2019-01" db="EMBL/GenBank/DDBJ databases">
        <authorList>
            <consortium name="Pathogen Informatics"/>
        </authorList>
    </citation>
    <scope>NUCLEOTIDE SEQUENCE [LARGE SCALE GENOMIC DNA]</scope>
    <source>
        <strain evidence="3 4">NCTC10186</strain>
        <plasmid evidence="4">2</plasmid>
    </source>
</reference>
<dbReference type="EMBL" id="LR215032">
    <property type="protein sequence ID" value="VEU73233.1"/>
    <property type="molecule type" value="Genomic_DNA"/>
</dbReference>
<dbReference type="Proteomes" id="UP000289862">
    <property type="component" value="Plasmid 2"/>
</dbReference>
<protein>
    <submittedName>
        <fullName evidence="3">Uncharacterized protein</fullName>
    </submittedName>
</protein>
<feature type="compositionally biased region" description="Low complexity" evidence="1">
    <location>
        <begin position="30"/>
        <end position="49"/>
    </location>
</feature>
<feature type="region of interest" description="Disordered" evidence="1">
    <location>
        <begin position="30"/>
        <end position="66"/>
    </location>
</feature>
<dbReference type="AlphaFoldDB" id="A0A449B0E1"/>
<evidence type="ECO:0000256" key="1">
    <source>
        <dbReference type="SAM" id="MobiDB-lite"/>
    </source>
</evidence>
<sequence>MKLRRKYLNLILGSASPIVALPFAISAGDSNSTTENNSNSNTNTGNTTTDGNANPAQPTKPKTVDKDFPKFKDELAKIQNTKLGEIIDAKVKELRKLAGNLLNLDDETVNKNPQTIVQAVYLQKVADYLEKQKAEIIKTPDQYGIDITFPKVLAYNEKFYEANIGYDGTNYSNTKFGIEAGTNYGNSEFSKGEVESESINNLTLIEFQDKVNGYFDQLSASFSDIFYNDQDVPVLKITDEANANKYALTTLQFNENHDGVEITLPENYKSWNEYIREKILHRFLSFDLLQNSNDQDDEDNVPTVPIIDEPIEDPLENTSEIQNVPNLKPFVSYEFYDSLVPENYQTFVDESQNNPIFTNNKFKFANSIFTRYEYKILDLRVEGGVLLANVQIKDRINTELQRTYSTAVEKFATKKYTKSAEAAYDLLQTTFKKFYDALGIGETMRLKKIGSDTVIMAVYNMIVEAQRLIDLPEFQEKLKNLITLYQDTVQKPQVTDSNYKKAILNLFLGSLDRINLDFEDVIYGYFEYLSESYRTLYSRFLQLLNSESRQIAIKNNFAYFKYDLKVYEKGFNIIEKDIDLIKGVNNSPYFTIEEKYNILLLFVTQIQKLLINLSVLSIDEVLAQPVGDNQNQELEAKKQSFNKLGQ</sequence>
<dbReference type="OrthoDB" id="396713at2"/>
<proteinExistence type="predicted"/>
<evidence type="ECO:0000313" key="4">
    <source>
        <dbReference type="Proteomes" id="UP000289862"/>
    </source>
</evidence>
<feature type="signal peptide" evidence="2">
    <location>
        <begin position="1"/>
        <end position="20"/>
    </location>
</feature>
<gene>
    <name evidence="3" type="ORF">NCTC10186_00727</name>
</gene>
<keyword evidence="3" id="KW-0614">Plasmid</keyword>
<keyword evidence="4" id="KW-1185">Reference proteome</keyword>
<name>A0A449B0E1_9BACT</name>
<dbReference type="NCBIfam" id="NF045829">
    <property type="entry name" value="UU052_fam"/>
    <property type="match status" value="1"/>
</dbReference>
<organism evidence="3 4">
    <name type="scientific">Mycoplasmopsis gallopavonis</name>
    <dbReference type="NCBI Taxonomy" id="76629"/>
    <lineage>
        <taxon>Bacteria</taxon>
        <taxon>Bacillati</taxon>
        <taxon>Mycoplasmatota</taxon>
        <taxon>Mycoplasmoidales</taxon>
        <taxon>Metamycoplasmataceae</taxon>
        <taxon>Mycoplasmopsis</taxon>
    </lineage>
</organism>
<dbReference type="InterPro" id="IPR054788">
    <property type="entry name" value="MSC_0620_UU052-like"/>
</dbReference>
<feature type="chain" id="PRO_5019558043" evidence="2">
    <location>
        <begin position="21"/>
        <end position="646"/>
    </location>
</feature>
<keyword evidence="2" id="KW-0732">Signal</keyword>